<feature type="domain" description="MoaB/Mog" evidence="3">
    <location>
        <begin position="180"/>
        <end position="327"/>
    </location>
</feature>
<name>A8MCQ7_CALMQ</name>
<dbReference type="Gene3D" id="2.170.190.11">
    <property type="entry name" value="Molybdopterin biosynthesis moea protein, domain 3"/>
    <property type="match status" value="1"/>
</dbReference>
<dbReference type="SUPFAM" id="SSF63867">
    <property type="entry name" value="MoeA C-terminal domain-like"/>
    <property type="match status" value="1"/>
</dbReference>
<dbReference type="InterPro" id="IPR005111">
    <property type="entry name" value="MoeA_C_domain_IV"/>
</dbReference>
<dbReference type="SUPFAM" id="SSF63882">
    <property type="entry name" value="MoeA N-terminal region -like"/>
    <property type="match status" value="1"/>
</dbReference>
<organism evidence="4 5">
    <name type="scientific">Caldivirga maquilingensis (strain ATCC 700844 / DSM 13496 / JCM 10307 / IC-167)</name>
    <dbReference type="NCBI Taxonomy" id="397948"/>
    <lineage>
        <taxon>Archaea</taxon>
        <taxon>Thermoproteota</taxon>
        <taxon>Thermoprotei</taxon>
        <taxon>Thermoproteales</taxon>
        <taxon>Thermoproteaceae</taxon>
        <taxon>Caldivirga</taxon>
    </lineage>
</organism>
<evidence type="ECO:0000313" key="5">
    <source>
        <dbReference type="Proteomes" id="UP000001137"/>
    </source>
</evidence>
<dbReference type="InterPro" id="IPR036425">
    <property type="entry name" value="MoaB/Mog-like_dom_sf"/>
</dbReference>
<dbReference type="Pfam" id="PF03453">
    <property type="entry name" value="MoeA_N"/>
    <property type="match status" value="1"/>
</dbReference>
<dbReference type="Proteomes" id="UP000001137">
    <property type="component" value="Chromosome"/>
</dbReference>
<dbReference type="InterPro" id="IPR038987">
    <property type="entry name" value="MoeA-like"/>
</dbReference>
<keyword evidence="2" id="KW-0501">Molybdenum cofactor biosynthesis</keyword>
<dbReference type="PANTHER" id="PTHR10192">
    <property type="entry name" value="MOLYBDOPTERIN BIOSYNTHESIS PROTEIN"/>
    <property type="match status" value="1"/>
</dbReference>
<dbReference type="Gene3D" id="3.90.105.10">
    <property type="entry name" value="Molybdopterin biosynthesis moea protein, domain 2"/>
    <property type="match status" value="1"/>
</dbReference>
<evidence type="ECO:0000313" key="4">
    <source>
        <dbReference type="EMBL" id="ABW01563.1"/>
    </source>
</evidence>
<dbReference type="SMART" id="SM00852">
    <property type="entry name" value="MoCF_biosynth"/>
    <property type="match status" value="1"/>
</dbReference>
<dbReference type="GO" id="GO:0006777">
    <property type="term" value="P:Mo-molybdopterin cofactor biosynthetic process"/>
    <property type="evidence" value="ECO:0007669"/>
    <property type="project" value="UniProtKB-KW"/>
</dbReference>
<dbReference type="InterPro" id="IPR036688">
    <property type="entry name" value="MoeA_C_domain_IV_sf"/>
</dbReference>
<dbReference type="Pfam" id="PF03454">
    <property type="entry name" value="MoeA_C"/>
    <property type="match status" value="1"/>
</dbReference>
<dbReference type="InterPro" id="IPR001453">
    <property type="entry name" value="MoaB/Mog_dom"/>
</dbReference>
<dbReference type="AlphaFoldDB" id="A8MCQ7"/>
<dbReference type="GO" id="GO:0061599">
    <property type="term" value="F:molybdopterin molybdotransferase activity"/>
    <property type="evidence" value="ECO:0007669"/>
    <property type="project" value="TreeGrafter"/>
</dbReference>
<dbReference type="Pfam" id="PF00994">
    <property type="entry name" value="MoCF_biosynth"/>
    <property type="match status" value="1"/>
</dbReference>
<protein>
    <submittedName>
        <fullName evidence="4">MoeA domain protein domain I and II</fullName>
    </submittedName>
</protein>
<dbReference type="UniPathway" id="UPA00344"/>
<sequence length="419" mass="45913">MRLHEDKYITLHDLNEVLSNAPRCNPEVSEMALWDAVGLVLANDIIAPFDTPIMPKAVYDGFAVKAGETPGVFKLVGSILIGQLPNRELRVGETYYVTTGAYLPKGADVVVPEEDATVNGDSVIINKAYSTGDNIDEPGSYAKKGQLLVSKGTVLTPYILSALLETGVFKAQFYNRLKVTIISTGSELVKPRTPEGALNEFMTGKVIESTGLLIEWFMSNYMPYVTVLKHIIINDSYDEILSSVTDGLRKSNIIVITGGTRPSGIDYVHDTLTALKPKYYVRGIKMRPGRPSTVAVFDDCHVAFGVSGHPISALNALSLLIEPFVRNMLSIVSTVPLPKAYGRLLESTEPGRGLWRQVRAKVEVDNNGYIVKPLKITGSSFTSTLAEADALINIPPWVNDAAKDLIVEMLMLRSRSFKY</sequence>
<dbReference type="HOGENOM" id="CLU_010186_7_2_2"/>
<dbReference type="InterPro" id="IPR005110">
    <property type="entry name" value="MoeA_linker/N"/>
</dbReference>
<dbReference type="eggNOG" id="arCOG00216">
    <property type="taxonomic scope" value="Archaea"/>
</dbReference>
<proteinExistence type="predicted"/>
<dbReference type="PANTHER" id="PTHR10192:SF19">
    <property type="entry name" value="MOLYBDOPTERIN BIOSYNTHESIS PROTEIN MJ0666-RELATED"/>
    <property type="match status" value="1"/>
</dbReference>
<accession>A8MCQ7</accession>
<dbReference type="GO" id="GO:0005737">
    <property type="term" value="C:cytoplasm"/>
    <property type="evidence" value="ECO:0007669"/>
    <property type="project" value="TreeGrafter"/>
</dbReference>
<dbReference type="GeneID" id="5709928"/>
<dbReference type="KEGG" id="cma:Cmaq_0727"/>
<dbReference type="SUPFAM" id="SSF53218">
    <property type="entry name" value="Molybdenum cofactor biosynthesis proteins"/>
    <property type="match status" value="1"/>
</dbReference>
<dbReference type="CDD" id="cd00887">
    <property type="entry name" value="MoeA"/>
    <property type="match status" value="1"/>
</dbReference>
<dbReference type="Gene3D" id="3.40.980.10">
    <property type="entry name" value="MoaB/Mog-like domain"/>
    <property type="match status" value="1"/>
</dbReference>
<gene>
    <name evidence="4" type="ordered locus">Cmaq_0727</name>
</gene>
<dbReference type="Gene3D" id="2.40.340.10">
    <property type="entry name" value="MoeA, C-terminal, domain IV"/>
    <property type="match status" value="1"/>
</dbReference>
<dbReference type="EMBL" id="CP000852">
    <property type="protein sequence ID" value="ABW01563.1"/>
    <property type="molecule type" value="Genomic_DNA"/>
</dbReference>
<comment type="pathway">
    <text evidence="1">Cofactor biosynthesis; molybdopterin biosynthesis.</text>
</comment>
<evidence type="ECO:0000256" key="1">
    <source>
        <dbReference type="ARBA" id="ARBA00005046"/>
    </source>
</evidence>
<keyword evidence="5" id="KW-1185">Reference proteome</keyword>
<dbReference type="RefSeq" id="WP_012185783.1">
    <property type="nucleotide sequence ID" value="NC_009954.1"/>
</dbReference>
<dbReference type="OrthoDB" id="31371at2157"/>
<dbReference type="InterPro" id="IPR036135">
    <property type="entry name" value="MoeA_linker/N_sf"/>
</dbReference>
<evidence type="ECO:0000256" key="2">
    <source>
        <dbReference type="ARBA" id="ARBA00023150"/>
    </source>
</evidence>
<dbReference type="STRING" id="397948.Cmaq_0727"/>
<evidence type="ECO:0000259" key="3">
    <source>
        <dbReference type="SMART" id="SM00852"/>
    </source>
</evidence>
<reference evidence="4 5" key="1">
    <citation type="submission" date="2007-10" db="EMBL/GenBank/DDBJ databases">
        <title>Complete sequence of Caldivirga maquilingensis IC-167.</title>
        <authorList>
            <consortium name="US DOE Joint Genome Institute"/>
            <person name="Copeland A."/>
            <person name="Lucas S."/>
            <person name="Lapidus A."/>
            <person name="Barry K."/>
            <person name="Glavina del Rio T."/>
            <person name="Dalin E."/>
            <person name="Tice H."/>
            <person name="Pitluck S."/>
            <person name="Saunders E."/>
            <person name="Brettin T."/>
            <person name="Bruce D."/>
            <person name="Detter J.C."/>
            <person name="Han C."/>
            <person name="Schmutz J."/>
            <person name="Larimer F."/>
            <person name="Land M."/>
            <person name="Hauser L."/>
            <person name="Kyrpides N."/>
            <person name="Ivanova N."/>
            <person name="Biddle J.F."/>
            <person name="Zhang Z."/>
            <person name="Fitz-Gibbon S.T."/>
            <person name="Lowe T.M."/>
            <person name="Saltikov C."/>
            <person name="House C.H."/>
            <person name="Richardson P."/>
        </authorList>
    </citation>
    <scope>NUCLEOTIDE SEQUENCE [LARGE SCALE GENOMIC DNA]</scope>
    <source>
        <strain evidence="5">ATCC 700844 / DSM 13496 / JCM 10307 / IC-167</strain>
    </source>
</reference>